<sequence length="316" mass="34737">MTDQTIQTIHSFLQENNSEVSSGGTVKSYSHDTGSGSVLCVVHGWPQSSYMWRHVIADWKDKISLFVVELPGYGFSSLPPKHGKRTVGNLIIEALQQVFGKSRPVTWCGHDRGGRVGHRLIVDNNPAHNITSAILMDIVPTTEQWKVFSNPAASAAYYHWPFLAINTAPQLIEKMGGGEFVRVNLDRAKGGNAAGTAKFKENDAVAHYAHQFNNAECIAGSCADYAAGATEDVAEQEKDQREGRKVKVPLMVIYSATNLGRMHDVPKAWGAWVEGGESAVRFEGIPDGFGHYLPEECPERVTPLVLEWVEKYGKAE</sequence>
<evidence type="ECO:0000259" key="1">
    <source>
        <dbReference type="Pfam" id="PF00561"/>
    </source>
</evidence>
<dbReference type="Proteomes" id="UP000756132">
    <property type="component" value="Chromosome 2"/>
</dbReference>
<dbReference type="GeneID" id="71983105"/>
<feature type="domain" description="AB hydrolase-1" evidence="1">
    <location>
        <begin position="38"/>
        <end position="146"/>
    </location>
</feature>
<dbReference type="EMBL" id="CP090164">
    <property type="protein sequence ID" value="UJO13786.1"/>
    <property type="molecule type" value="Genomic_DNA"/>
</dbReference>
<dbReference type="Gene3D" id="3.40.50.1820">
    <property type="entry name" value="alpha/beta hydrolase"/>
    <property type="match status" value="1"/>
</dbReference>
<dbReference type="SUPFAM" id="SSF53474">
    <property type="entry name" value="alpha/beta-Hydrolases"/>
    <property type="match status" value="1"/>
</dbReference>
<evidence type="ECO:0000313" key="2">
    <source>
        <dbReference type="EMBL" id="UJO13786.1"/>
    </source>
</evidence>
<dbReference type="OrthoDB" id="408373at2759"/>
<dbReference type="InterPro" id="IPR029058">
    <property type="entry name" value="AB_hydrolase_fold"/>
</dbReference>
<dbReference type="PANTHER" id="PTHR43329">
    <property type="entry name" value="EPOXIDE HYDROLASE"/>
    <property type="match status" value="1"/>
</dbReference>
<proteinExistence type="predicted"/>
<name>A0A9Q8P5D4_PASFU</name>
<keyword evidence="3" id="KW-1185">Reference proteome</keyword>
<organism evidence="2 3">
    <name type="scientific">Passalora fulva</name>
    <name type="common">Tomato leaf mold</name>
    <name type="synonym">Cladosporium fulvum</name>
    <dbReference type="NCBI Taxonomy" id="5499"/>
    <lineage>
        <taxon>Eukaryota</taxon>
        <taxon>Fungi</taxon>
        <taxon>Dikarya</taxon>
        <taxon>Ascomycota</taxon>
        <taxon>Pezizomycotina</taxon>
        <taxon>Dothideomycetes</taxon>
        <taxon>Dothideomycetidae</taxon>
        <taxon>Mycosphaerellales</taxon>
        <taxon>Mycosphaerellaceae</taxon>
        <taxon>Fulvia</taxon>
    </lineage>
</organism>
<gene>
    <name evidence="2" type="ORF">CLAFUR5_03227</name>
</gene>
<dbReference type="Pfam" id="PF00561">
    <property type="entry name" value="Abhydrolase_1"/>
    <property type="match status" value="1"/>
</dbReference>
<protein>
    <submittedName>
        <fullName evidence="2">Fluoroacetate dehalogenase</fullName>
    </submittedName>
</protein>
<dbReference type="OMA" id="RGARICH"/>
<accession>A0A9Q8P5D4</accession>
<evidence type="ECO:0000313" key="3">
    <source>
        <dbReference type="Proteomes" id="UP000756132"/>
    </source>
</evidence>
<dbReference type="RefSeq" id="XP_047758152.1">
    <property type="nucleotide sequence ID" value="XM_047902375.1"/>
</dbReference>
<reference evidence="2" key="2">
    <citation type="journal article" date="2022" name="Microb. Genom.">
        <title>A chromosome-scale genome assembly of the tomato pathogen Cladosporium fulvum reveals a compartmentalized genome architecture and the presence of a dispensable chromosome.</title>
        <authorList>
            <person name="Zaccaron A.Z."/>
            <person name="Chen L.H."/>
            <person name="Samaras A."/>
            <person name="Stergiopoulos I."/>
        </authorList>
    </citation>
    <scope>NUCLEOTIDE SEQUENCE</scope>
    <source>
        <strain evidence="2">Race5_Kim</strain>
    </source>
</reference>
<reference evidence="2" key="1">
    <citation type="submission" date="2021-12" db="EMBL/GenBank/DDBJ databases">
        <authorList>
            <person name="Zaccaron A."/>
            <person name="Stergiopoulos I."/>
        </authorList>
    </citation>
    <scope>NUCLEOTIDE SEQUENCE</scope>
    <source>
        <strain evidence="2">Race5_Kim</strain>
    </source>
</reference>
<dbReference type="KEGG" id="ffu:CLAFUR5_03227"/>
<dbReference type="InterPro" id="IPR000073">
    <property type="entry name" value="AB_hydrolase_1"/>
</dbReference>
<dbReference type="AlphaFoldDB" id="A0A9Q8P5D4"/>